<keyword evidence="2" id="KW-1185">Reference proteome</keyword>
<protein>
    <submittedName>
        <fullName evidence="1">Kunitz-type serine protease inhibitor kunitoxin-Tel1</fullName>
    </submittedName>
</protein>
<dbReference type="GO" id="GO:0005615">
    <property type="term" value="C:extracellular space"/>
    <property type="evidence" value="ECO:0007669"/>
    <property type="project" value="TreeGrafter"/>
</dbReference>
<dbReference type="PRINTS" id="PR00759">
    <property type="entry name" value="BASICPTASE"/>
</dbReference>
<dbReference type="OrthoDB" id="4473401at2759"/>
<evidence type="ECO:0000313" key="1">
    <source>
        <dbReference type="EMBL" id="KAG5449824.1"/>
    </source>
</evidence>
<dbReference type="InterPro" id="IPR020901">
    <property type="entry name" value="Prtase_inh_Kunz-CS"/>
</dbReference>
<proteinExistence type="predicted"/>
<organism evidence="1 2">
    <name type="scientific">Clonorchis sinensis</name>
    <name type="common">Chinese liver fluke</name>
    <dbReference type="NCBI Taxonomy" id="79923"/>
    <lineage>
        <taxon>Eukaryota</taxon>
        <taxon>Metazoa</taxon>
        <taxon>Spiralia</taxon>
        <taxon>Lophotrochozoa</taxon>
        <taxon>Platyhelminthes</taxon>
        <taxon>Trematoda</taxon>
        <taxon>Digenea</taxon>
        <taxon>Opisthorchiida</taxon>
        <taxon>Opisthorchiata</taxon>
        <taxon>Opisthorchiidae</taxon>
        <taxon>Clonorchis</taxon>
    </lineage>
</organism>
<dbReference type="Proteomes" id="UP000286415">
    <property type="component" value="Unassembled WGS sequence"/>
</dbReference>
<sequence>MSAGFVFALFILSSLLGLENFETHALQASISEAFEKLTSWKKHRAVPNYCGYLPDSGPCNFRTRRFYYDKESGDCKEFTYNGCLGNMNNFESKASCKMVCID</sequence>
<comment type="caution">
    <text evidence="1">The sequence shown here is derived from an EMBL/GenBank/DDBJ whole genome shotgun (WGS) entry which is preliminary data.</text>
</comment>
<dbReference type="Pfam" id="PF00014">
    <property type="entry name" value="Kunitz_BPTI"/>
    <property type="match status" value="1"/>
</dbReference>
<dbReference type="PANTHER" id="PTHR10083">
    <property type="entry name" value="KUNITZ-TYPE PROTEASE INHIBITOR-RELATED"/>
    <property type="match status" value="1"/>
</dbReference>
<gene>
    <name evidence="1" type="ORF">CSKR_109100</name>
</gene>
<dbReference type="PANTHER" id="PTHR10083:SF376">
    <property type="entry name" value="SERINE PEPTIDASE INHIBITOR, KUNITZ TYPE, 3"/>
    <property type="match status" value="1"/>
</dbReference>
<evidence type="ECO:0000313" key="2">
    <source>
        <dbReference type="Proteomes" id="UP000286415"/>
    </source>
</evidence>
<dbReference type="SMART" id="SM00131">
    <property type="entry name" value="KU"/>
    <property type="match status" value="1"/>
</dbReference>
<name>A0A8T1MK97_CLOSI</name>
<keyword evidence="1" id="KW-0722">Serine protease inhibitor</keyword>
<dbReference type="PROSITE" id="PS50279">
    <property type="entry name" value="BPTI_KUNITZ_2"/>
    <property type="match status" value="1"/>
</dbReference>
<dbReference type="PROSITE" id="PS00280">
    <property type="entry name" value="BPTI_KUNITZ_1"/>
    <property type="match status" value="1"/>
</dbReference>
<accession>A0A8T1MK97</accession>
<dbReference type="STRING" id="79923.G7YN19"/>
<dbReference type="Gene3D" id="4.10.410.10">
    <property type="entry name" value="Pancreatic trypsin inhibitor Kunitz domain"/>
    <property type="match status" value="1"/>
</dbReference>
<dbReference type="EMBL" id="NIRI02000042">
    <property type="protein sequence ID" value="KAG5449824.1"/>
    <property type="molecule type" value="Genomic_DNA"/>
</dbReference>
<dbReference type="GO" id="GO:0004867">
    <property type="term" value="F:serine-type endopeptidase inhibitor activity"/>
    <property type="evidence" value="ECO:0007669"/>
    <property type="project" value="UniProtKB-KW"/>
</dbReference>
<reference evidence="1 2" key="1">
    <citation type="journal article" date="2018" name="Biotechnol. Adv.">
        <title>Improved genomic resources and new bioinformatic workflow for the carcinogenic parasite Clonorchis sinensis: Biotechnological implications.</title>
        <authorList>
            <person name="Wang D."/>
            <person name="Korhonen P.K."/>
            <person name="Gasser R.B."/>
            <person name="Young N.D."/>
        </authorList>
    </citation>
    <scope>NUCLEOTIDE SEQUENCE [LARGE SCALE GENOMIC DNA]</scope>
    <source>
        <strain evidence="1">Cs-k2</strain>
    </source>
</reference>
<dbReference type="InterPro" id="IPR050098">
    <property type="entry name" value="TFPI/VKTCI-like"/>
</dbReference>
<dbReference type="InterPro" id="IPR002223">
    <property type="entry name" value="Kunitz_BPTI"/>
</dbReference>
<dbReference type="InterPro" id="IPR036880">
    <property type="entry name" value="Kunitz_BPTI_sf"/>
</dbReference>
<reference evidence="1 2" key="2">
    <citation type="journal article" date="2021" name="Genomics">
        <title>High-quality reference genome for Clonorchis sinensis.</title>
        <authorList>
            <person name="Young N.D."/>
            <person name="Stroehlein A.J."/>
            <person name="Kinkar L."/>
            <person name="Wang T."/>
            <person name="Sohn W.M."/>
            <person name="Chang B.C.H."/>
            <person name="Kaur P."/>
            <person name="Weisz D."/>
            <person name="Dudchenko O."/>
            <person name="Aiden E.L."/>
            <person name="Korhonen P.K."/>
            <person name="Gasser R.B."/>
        </authorList>
    </citation>
    <scope>NUCLEOTIDE SEQUENCE [LARGE SCALE GENOMIC DNA]</scope>
    <source>
        <strain evidence="1">Cs-k2</strain>
    </source>
</reference>
<dbReference type="CDD" id="cd00109">
    <property type="entry name" value="Kunitz-type"/>
    <property type="match status" value="1"/>
</dbReference>
<keyword evidence="1" id="KW-0646">Protease inhibitor</keyword>
<dbReference type="SUPFAM" id="SSF57362">
    <property type="entry name" value="BPTI-like"/>
    <property type="match status" value="1"/>
</dbReference>